<organism evidence="2 3">
    <name type="scientific">Aciditerrimonas ferrireducens</name>
    <dbReference type="NCBI Taxonomy" id="667306"/>
    <lineage>
        <taxon>Bacteria</taxon>
        <taxon>Bacillati</taxon>
        <taxon>Actinomycetota</taxon>
        <taxon>Acidimicrobiia</taxon>
        <taxon>Acidimicrobiales</taxon>
        <taxon>Acidimicrobiaceae</taxon>
        <taxon>Aciditerrimonas</taxon>
    </lineage>
</organism>
<dbReference type="CDD" id="cd03443">
    <property type="entry name" value="PaaI_thioesterase"/>
    <property type="match status" value="2"/>
</dbReference>
<dbReference type="SUPFAM" id="SSF54637">
    <property type="entry name" value="Thioesterase/thiol ester dehydrase-isomerase"/>
    <property type="match status" value="2"/>
</dbReference>
<evidence type="ECO:0000313" key="3">
    <source>
        <dbReference type="Proteomes" id="UP001589788"/>
    </source>
</evidence>
<keyword evidence="3" id="KW-1185">Reference proteome</keyword>
<dbReference type="Pfam" id="PF13622">
    <property type="entry name" value="4HBT_3"/>
    <property type="match status" value="1"/>
</dbReference>
<proteinExistence type="predicted"/>
<comment type="caution">
    <text evidence="2">The sequence shown here is derived from an EMBL/GenBank/DDBJ whole genome shotgun (WGS) entry which is preliminary data.</text>
</comment>
<dbReference type="RefSeq" id="WP_377790558.1">
    <property type="nucleotide sequence ID" value="NZ_JBHLYQ010000177.1"/>
</dbReference>
<evidence type="ECO:0000259" key="1">
    <source>
        <dbReference type="Pfam" id="PF13622"/>
    </source>
</evidence>
<reference evidence="2 3" key="1">
    <citation type="submission" date="2024-09" db="EMBL/GenBank/DDBJ databases">
        <authorList>
            <person name="Sun Q."/>
            <person name="Mori K."/>
        </authorList>
    </citation>
    <scope>NUCLEOTIDE SEQUENCE [LARGE SCALE GENOMIC DNA]</scope>
    <source>
        <strain evidence="2 3">JCM 15389</strain>
    </source>
</reference>
<gene>
    <name evidence="2" type="ORF">ACFFRE_12130</name>
</gene>
<accession>A0ABV6C5A7</accession>
<dbReference type="InterPro" id="IPR049449">
    <property type="entry name" value="TesB_ACOT8-like_N"/>
</dbReference>
<feature type="domain" description="Acyl-CoA thioesterase-like N-terminal HotDog" evidence="1">
    <location>
        <begin position="199"/>
        <end position="279"/>
    </location>
</feature>
<dbReference type="EMBL" id="JBHLYQ010000177">
    <property type="protein sequence ID" value="MFC0082878.1"/>
    <property type="molecule type" value="Genomic_DNA"/>
</dbReference>
<sequence length="282" mass="28899">MSDEGSIGPRWEGPADPVSAWLGLALEEEPPAGDAPAVVVGRAPASPPLLLAGGRLAAGPLAALVDTVGGMTCGLALQPDWVVTSTLTLLVGPEPWPEGGTLVARGRLLHAGRRSAASQVLLGSPEAPEASAVALISSARVRVPTLAGGLTLANRPRPLRRPAPSPELGRPLAALADLATSRERSEPVRVELADTLRNPLGILHGGLTAVLADAAARRLAGPSWTVRRLSLRYLVPATTGPVRARAQVRPAGTGALTAQVEIVDEGHDARQVATAQVTLAEP</sequence>
<dbReference type="PANTHER" id="PTHR43240">
    <property type="entry name" value="1,4-DIHYDROXY-2-NAPHTHOYL-COA THIOESTERASE 1"/>
    <property type="match status" value="1"/>
</dbReference>
<name>A0ABV6C5A7_9ACTN</name>
<dbReference type="NCBIfam" id="TIGR00369">
    <property type="entry name" value="unchar_dom_1"/>
    <property type="match status" value="1"/>
</dbReference>
<dbReference type="InterPro" id="IPR029069">
    <property type="entry name" value="HotDog_dom_sf"/>
</dbReference>
<evidence type="ECO:0000313" key="2">
    <source>
        <dbReference type="EMBL" id="MFC0082878.1"/>
    </source>
</evidence>
<dbReference type="InterPro" id="IPR003736">
    <property type="entry name" value="PAAI_dom"/>
</dbReference>
<dbReference type="Proteomes" id="UP001589788">
    <property type="component" value="Unassembled WGS sequence"/>
</dbReference>
<protein>
    <submittedName>
        <fullName evidence="2">Hotdog fold thioesterase</fullName>
    </submittedName>
</protein>
<dbReference type="Gene3D" id="3.10.129.10">
    <property type="entry name" value="Hotdog Thioesterase"/>
    <property type="match status" value="2"/>
</dbReference>